<evidence type="ECO:0000313" key="17">
    <source>
        <dbReference type="Proteomes" id="UP000706039"/>
    </source>
</evidence>
<sequence>MGRSGGSSGDDRAVQAGALRSDRARVCTISPPGLRPRIPAPCGTVVIGRRLCHPISPVRNFRKYGIIADLNEARRDALFAEYGVLDSQPESAFDDIVKFAGALCEAPISLISLVERDRQWFKARTGLDAEQTPREVSFCKHAMLGPGIMVIPDATQDPRFADNPLVTGAPHIRFYAGAPLISPEGIPLGSLCVIDSAPRHGLTPLQAQGLTVLAAQVMNLLEARRHLHAMERYDAILAENVEKFRILADTMPQMVWSTLPDGYHDYYNKRWYSFTGMPEGSTDGEAWNGMFHPDDRERAWERWRHSLDTGEPYEIEYRLRHHSGEYRWTLGRALPMRDPGGRITRWFGTCTDIHDHKRTLEERELVAHELSHRIKNIFAVIAGLIALSARTRPEIKPIAEDLRNRVMALGRAHDFVRPHSDASRSDLGQASLRGMLGQLFAPYGGPQGRIVIAGGDTDIDDRAATPLALLFHELATNAAKYGGLSTSEGSIRVEISADETHCTIRWQENGGPPVTQPPELNGFGSRLVQLSVVTQLKGEIDKRWQPHGLDARISIPLESLHR</sequence>
<dbReference type="InterPro" id="IPR001610">
    <property type="entry name" value="PAC"/>
</dbReference>
<reference evidence="16 17" key="1">
    <citation type="submission" date="2021-08" db="EMBL/GenBank/DDBJ databases">
        <authorList>
            <person name="Tuo L."/>
        </authorList>
    </citation>
    <scope>NUCLEOTIDE SEQUENCE [LARGE SCALE GENOMIC DNA]</scope>
    <source>
        <strain evidence="16 17">JCM 31229</strain>
    </source>
</reference>
<dbReference type="NCBIfam" id="TIGR00229">
    <property type="entry name" value="sensory_box"/>
    <property type="match status" value="1"/>
</dbReference>
<keyword evidence="3" id="KW-0600">Photoreceptor protein</keyword>
<dbReference type="SUPFAM" id="SSF55874">
    <property type="entry name" value="ATPase domain of HSP90 chaperone/DNA topoisomerase II/histidine kinase"/>
    <property type="match status" value="1"/>
</dbReference>
<dbReference type="Pfam" id="PF08447">
    <property type="entry name" value="PAS_3"/>
    <property type="match status" value="1"/>
</dbReference>
<evidence type="ECO:0000256" key="9">
    <source>
        <dbReference type="ARBA" id="ARBA00022741"/>
    </source>
</evidence>
<evidence type="ECO:0000256" key="5">
    <source>
        <dbReference type="ARBA" id="ARBA00022606"/>
    </source>
</evidence>
<organism evidence="16 17">
    <name type="scientific">Sphingomonas colocasiae</name>
    <dbReference type="NCBI Taxonomy" id="1848973"/>
    <lineage>
        <taxon>Bacteria</taxon>
        <taxon>Pseudomonadati</taxon>
        <taxon>Pseudomonadota</taxon>
        <taxon>Alphaproteobacteria</taxon>
        <taxon>Sphingomonadales</taxon>
        <taxon>Sphingomonadaceae</taxon>
        <taxon>Sphingomonas</taxon>
    </lineage>
</organism>
<keyword evidence="11" id="KW-0067">ATP-binding</keyword>
<evidence type="ECO:0000256" key="10">
    <source>
        <dbReference type="ARBA" id="ARBA00022777"/>
    </source>
</evidence>
<dbReference type="SMART" id="SM00911">
    <property type="entry name" value="HWE_HK"/>
    <property type="match status" value="1"/>
</dbReference>
<evidence type="ECO:0000256" key="6">
    <source>
        <dbReference type="ARBA" id="ARBA00022630"/>
    </source>
</evidence>
<dbReference type="Pfam" id="PF07536">
    <property type="entry name" value="HWE_HK"/>
    <property type="match status" value="1"/>
</dbReference>
<accession>A0ABS7PI44</accession>
<dbReference type="InterPro" id="IPR000700">
    <property type="entry name" value="PAS-assoc_C"/>
</dbReference>
<evidence type="ECO:0000256" key="8">
    <source>
        <dbReference type="ARBA" id="ARBA00022679"/>
    </source>
</evidence>
<evidence type="ECO:0000256" key="11">
    <source>
        <dbReference type="ARBA" id="ARBA00022840"/>
    </source>
</evidence>
<dbReference type="SMART" id="SM00086">
    <property type="entry name" value="PAC"/>
    <property type="match status" value="1"/>
</dbReference>
<dbReference type="InterPro" id="IPR036890">
    <property type="entry name" value="HATPase_C_sf"/>
</dbReference>
<protein>
    <recommendedName>
        <fullName evidence="2">histidine kinase</fullName>
        <ecNumber evidence="2">2.7.13.3</ecNumber>
    </recommendedName>
</protein>
<feature type="domain" description="PAC" evidence="15">
    <location>
        <begin position="313"/>
        <end position="365"/>
    </location>
</feature>
<comment type="caution">
    <text evidence="16">The sequence shown here is derived from an EMBL/GenBank/DDBJ whole genome shotgun (WGS) entry which is preliminary data.</text>
</comment>
<feature type="domain" description="PAS" evidence="14">
    <location>
        <begin position="240"/>
        <end position="310"/>
    </location>
</feature>
<comment type="catalytic activity">
    <reaction evidence="1">
        <text>ATP + protein L-histidine = ADP + protein N-phospho-L-histidine.</text>
        <dbReference type="EC" id="2.7.13.3"/>
    </reaction>
</comment>
<evidence type="ECO:0000256" key="4">
    <source>
        <dbReference type="ARBA" id="ARBA00022553"/>
    </source>
</evidence>
<keyword evidence="5" id="KW-0716">Sensory transduction</keyword>
<evidence type="ECO:0000256" key="1">
    <source>
        <dbReference type="ARBA" id="ARBA00000085"/>
    </source>
</evidence>
<keyword evidence="8" id="KW-0808">Transferase</keyword>
<keyword evidence="7" id="KW-0288">FMN</keyword>
<dbReference type="Proteomes" id="UP000706039">
    <property type="component" value="Unassembled WGS sequence"/>
</dbReference>
<dbReference type="PANTHER" id="PTHR43102:SF2">
    <property type="entry name" value="GAF DOMAIN-CONTAINING PROTEIN"/>
    <property type="match status" value="1"/>
</dbReference>
<keyword evidence="12" id="KW-0157">Chromophore</keyword>
<evidence type="ECO:0000256" key="7">
    <source>
        <dbReference type="ARBA" id="ARBA00022643"/>
    </source>
</evidence>
<dbReference type="Gene3D" id="3.30.565.10">
    <property type="entry name" value="Histidine kinase-like ATPase, C-terminal domain"/>
    <property type="match status" value="1"/>
</dbReference>
<dbReference type="CDD" id="cd00130">
    <property type="entry name" value="PAS"/>
    <property type="match status" value="1"/>
</dbReference>
<proteinExistence type="predicted"/>
<dbReference type="InterPro" id="IPR000014">
    <property type="entry name" value="PAS"/>
</dbReference>
<dbReference type="SUPFAM" id="SSF55785">
    <property type="entry name" value="PYP-like sensor domain (PAS domain)"/>
    <property type="match status" value="1"/>
</dbReference>
<evidence type="ECO:0000256" key="3">
    <source>
        <dbReference type="ARBA" id="ARBA00022543"/>
    </source>
</evidence>
<keyword evidence="10" id="KW-0418">Kinase</keyword>
<dbReference type="InterPro" id="IPR003018">
    <property type="entry name" value="GAF"/>
</dbReference>
<evidence type="ECO:0000259" key="14">
    <source>
        <dbReference type="PROSITE" id="PS50112"/>
    </source>
</evidence>
<dbReference type="EC" id="2.7.13.3" evidence="2"/>
<dbReference type="SMART" id="SM00065">
    <property type="entry name" value="GAF"/>
    <property type="match status" value="1"/>
</dbReference>
<dbReference type="SMART" id="SM00091">
    <property type="entry name" value="PAS"/>
    <property type="match status" value="1"/>
</dbReference>
<dbReference type="PANTHER" id="PTHR43102">
    <property type="entry name" value="SLR1143 PROTEIN"/>
    <property type="match status" value="1"/>
</dbReference>
<evidence type="ECO:0000256" key="12">
    <source>
        <dbReference type="ARBA" id="ARBA00022991"/>
    </source>
</evidence>
<keyword evidence="9" id="KW-0547">Nucleotide-binding</keyword>
<dbReference type="InterPro" id="IPR035965">
    <property type="entry name" value="PAS-like_dom_sf"/>
</dbReference>
<dbReference type="PROSITE" id="PS50113">
    <property type="entry name" value="PAC"/>
    <property type="match status" value="1"/>
</dbReference>
<evidence type="ECO:0000256" key="2">
    <source>
        <dbReference type="ARBA" id="ARBA00012438"/>
    </source>
</evidence>
<evidence type="ECO:0000313" key="16">
    <source>
        <dbReference type="EMBL" id="MBY8820970.1"/>
    </source>
</evidence>
<dbReference type="SUPFAM" id="SSF55781">
    <property type="entry name" value="GAF domain-like"/>
    <property type="match status" value="1"/>
</dbReference>
<dbReference type="Gene3D" id="3.30.450.40">
    <property type="match status" value="1"/>
</dbReference>
<evidence type="ECO:0000256" key="13">
    <source>
        <dbReference type="ARBA" id="ARBA00023170"/>
    </source>
</evidence>
<keyword evidence="6" id="KW-0285">Flavoprotein</keyword>
<keyword evidence="17" id="KW-1185">Reference proteome</keyword>
<dbReference type="InterPro" id="IPR029016">
    <property type="entry name" value="GAF-like_dom_sf"/>
</dbReference>
<evidence type="ECO:0000259" key="15">
    <source>
        <dbReference type="PROSITE" id="PS50113"/>
    </source>
</evidence>
<keyword evidence="4" id="KW-0597">Phosphoprotein</keyword>
<dbReference type="Pfam" id="PF01590">
    <property type="entry name" value="GAF"/>
    <property type="match status" value="1"/>
</dbReference>
<dbReference type="Gene3D" id="3.30.450.20">
    <property type="entry name" value="PAS domain"/>
    <property type="match status" value="1"/>
</dbReference>
<dbReference type="InterPro" id="IPR013655">
    <property type="entry name" value="PAS_fold_3"/>
</dbReference>
<gene>
    <name evidence="16" type="ORF">K7G82_01625</name>
</gene>
<dbReference type="InterPro" id="IPR011102">
    <property type="entry name" value="Sig_transdc_His_kinase_HWE"/>
</dbReference>
<dbReference type="EMBL" id="JAINVV010000001">
    <property type="protein sequence ID" value="MBY8820970.1"/>
    <property type="molecule type" value="Genomic_DNA"/>
</dbReference>
<name>A0ABS7PI44_9SPHN</name>
<dbReference type="PROSITE" id="PS50112">
    <property type="entry name" value="PAS"/>
    <property type="match status" value="1"/>
</dbReference>
<keyword evidence="13" id="KW-0675">Receptor</keyword>